<organism evidence="1 2">
    <name type="scientific">Cirrhinus molitorella</name>
    <name type="common">mud carp</name>
    <dbReference type="NCBI Taxonomy" id="172907"/>
    <lineage>
        <taxon>Eukaryota</taxon>
        <taxon>Metazoa</taxon>
        <taxon>Chordata</taxon>
        <taxon>Craniata</taxon>
        <taxon>Vertebrata</taxon>
        <taxon>Euteleostomi</taxon>
        <taxon>Actinopterygii</taxon>
        <taxon>Neopterygii</taxon>
        <taxon>Teleostei</taxon>
        <taxon>Ostariophysi</taxon>
        <taxon>Cypriniformes</taxon>
        <taxon>Cyprinidae</taxon>
        <taxon>Labeoninae</taxon>
        <taxon>Labeonini</taxon>
        <taxon>Cirrhinus</taxon>
    </lineage>
</organism>
<dbReference type="Proteomes" id="UP001558613">
    <property type="component" value="Unassembled WGS sequence"/>
</dbReference>
<dbReference type="SUPFAM" id="SSF101967">
    <property type="entry name" value="Adhesin YadA, collagen-binding domain"/>
    <property type="match status" value="1"/>
</dbReference>
<protein>
    <submittedName>
        <fullName evidence="1">Uncharacterized protein</fullName>
    </submittedName>
</protein>
<dbReference type="Gene3D" id="2.150.10.10">
    <property type="entry name" value="Serralysin-like metalloprotease, C-terminal"/>
    <property type="match status" value="1"/>
</dbReference>
<name>A0ABR3NMH2_9TELE</name>
<evidence type="ECO:0000313" key="1">
    <source>
        <dbReference type="EMBL" id="KAL1277883.1"/>
    </source>
</evidence>
<comment type="caution">
    <text evidence="1">The sequence shown here is derived from an EMBL/GenBank/DDBJ whole genome shotgun (WGS) entry which is preliminary data.</text>
</comment>
<dbReference type="EMBL" id="JAYMGO010000003">
    <property type="protein sequence ID" value="KAL1277883.1"/>
    <property type="molecule type" value="Genomic_DNA"/>
</dbReference>
<dbReference type="InterPro" id="IPR011049">
    <property type="entry name" value="Serralysin-like_metalloprot_C"/>
</dbReference>
<evidence type="ECO:0000313" key="2">
    <source>
        <dbReference type="Proteomes" id="UP001558613"/>
    </source>
</evidence>
<gene>
    <name evidence="1" type="ORF">QQF64_024556</name>
</gene>
<keyword evidence="2" id="KW-1185">Reference proteome</keyword>
<sequence length="145" mass="15797">MTPLSLKENMVDFKMKICLREPVQRSVANLVFMKRTCMHVSGHLGWLLEENSWSFSATTFASAMGNTSITEGKTALNLGSTSIKRDKTKILMGNSSISRGKSTTSLGSSTITSGKTKISMGGASFSRGTKTTSFRKAFMPKRKTL</sequence>
<proteinExistence type="predicted"/>
<reference evidence="1 2" key="1">
    <citation type="submission" date="2023-09" db="EMBL/GenBank/DDBJ databases">
        <authorList>
            <person name="Wang M."/>
        </authorList>
    </citation>
    <scope>NUCLEOTIDE SEQUENCE [LARGE SCALE GENOMIC DNA]</scope>
    <source>
        <strain evidence="1">GT-2023</strain>
        <tissue evidence="1">Liver</tissue>
    </source>
</reference>
<accession>A0ABR3NMH2</accession>